<dbReference type="KEGG" id="bcoh:BC6307_24340"/>
<accession>A0A223KXL5</accession>
<evidence type="ECO:0000259" key="2">
    <source>
        <dbReference type="Pfam" id="PF00814"/>
    </source>
</evidence>
<keyword evidence="3" id="KW-0808">Transferase</keyword>
<feature type="coiled-coil region" evidence="1">
    <location>
        <begin position="130"/>
        <end position="157"/>
    </location>
</feature>
<name>A0A223KXL5_9BACI</name>
<dbReference type="GO" id="GO:0002949">
    <property type="term" value="P:tRNA threonylcarbamoyladenosine modification"/>
    <property type="evidence" value="ECO:0007669"/>
    <property type="project" value="InterPro"/>
</dbReference>
<dbReference type="Pfam" id="PF00814">
    <property type="entry name" value="TsaD"/>
    <property type="match status" value="1"/>
</dbReference>
<dbReference type="PANTHER" id="PTHR11735">
    <property type="entry name" value="TRNA N6-ADENOSINE THREONYLCARBAMOYLTRANSFERASE"/>
    <property type="match status" value="1"/>
</dbReference>
<dbReference type="SUPFAM" id="SSF53067">
    <property type="entry name" value="Actin-like ATPase domain"/>
    <property type="match status" value="2"/>
</dbReference>
<proteinExistence type="predicted"/>
<dbReference type="Gene3D" id="3.30.420.40">
    <property type="match status" value="2"/>
</dbReference>
<gene>
    <name evidence="3" type="ORF">BC6307_24340</name>
</gene>
<dbReference type="EMBL" id="CP018866">
    <property type="protein sequence ID" value="AST94144.1"/>
    <property type="molecule type" value="Genomic_DNA"/>
</dbReference>
<reference evidence="3 4" key="1">
    <citation type="submission" date="2016-12" db="EMBL/GenBank/DDBJ databases">
        <title>The whole genome sequencing and assembly of Bacillus cohnii DSM 6307T strain.</title>
        <authorList>
            <person name="Lee Y.-J."/>
            <person name="Yi H."/>
            <person name="Bahn Y.-S."/>
            <person name="Kim J.F."/>
            <person name="Lee D.-W."/>
        </authorList>
    </citation>
    <scope>NUCLEOTIDE SEQUENCE [LARGE SCALE GENOMIC DNA]</scope>
    <source>
        <strain evidence="3 4">DSM 6307</strain>
    </source>
</reference>
<feature type="domain" description="Gcp-like" evidence="2">
    <location>
        <begin position="32"/>
        <end position="224"/>
    </location>
</feature>
<dbReference type="RefSeq" id="WP_066415747.1">
    <property type="nucleotide sequence ID" value="NZ_CP018866.1"/>
</dbReference>
<dbReference type="PANTHER" id="PTHR11735:SF11">
    <property type="entry name" value="TRNA THREONYLCARBAMOYLADENOSINE BIOSYNTHESIS PROTEIN TSAB"/>
    <property type="match status" value="1"/>
</dbReference>
<evidence type="ECO:0000313" key="3">
    <source>
        <dbReference type="EMBL" id="AST94144.1"/>
    </source>
</evidence>
<dbReference type="STRING" id="1314751.GCA_001591425_02146"/>
<keyword evidence="1" id="KW-0175">Coiled coil</keyword>
<dbReference type="InterPro" id="IPR022496">
    <property type="entry name" value="T6A_TsaB"/>
</dbReference>
<protein>
    <submittedName>
        <fullName evidence="3">tRNA (Adenosine(37)-N6)-threonylcarbamoyltransferase complex dimerization subunit type 1 TsaB</fullName>
    </submittedName>
</protein>
<keyword evidence="4" id="KW-1185">Reference proteome</keyword>
<organism evidence="3 4">
    <name type="scientific">Sutcliffiella cohnii</name>
    <dbReference type="NCBI Taxonomy" id="33932"/>
    <lineage>
        <taxon>Bacteria</taxon>
        <taxon>Bacillati</taxon>
        <taxon>Bacillota</taxon>
        <taxon>Bacilli</taxon>
        <taxon>Bacillales</taxon>
        <taxon>Bacillaceae</taxon>
        <taxon>Sutcliffiella</taxon>
    </lineage>
</organism>
<evidence type="ECO:0000313" key="4">
    <source>
        <dbReference type="Proteomes" id="UP000215224"/>
    </source>
</evidence>
<dbReference type="NCBIfam" id="TIGR03725">
    <property type="entry name" value="T6A_YeaZ"/>
    <property type="match status" value="1"/>
</dbReference>
<dbReference type="CDD" id="cd24032">
    <property type="entry name" value="ASKHA_NBD_TsaB"/>
    <property type="match status" value="1"/>
</dbReference>
<dbReference type="InterPro" id="IPR043129">
    <property type="entry name" value="ATPase_NBD"/>
</dbReference>
<dbReference type="AlphaFoldDB" id="A0A223KXL5"/>
<dbReference type="GO" id="GO:0005829">
    <property type="term" value="C:cytosol"/>
    <property type="evidence" value="ECO:0007669"/>
    <property type="project" value="TreeGrafter"/>
</dbReference>
<dbReference type="Proteomes" id="UP000215224">
    <property type="component" value="Chromosome"/>
</dbReference>
<evidence type="ECO:0000256" key="1">
    <source>
        <dbReference type="SAM" id="Coils"/>
    </source>
</evidence>
<dbReference type="GO" id="GO:0016740">
    <property type="term" value="F:transferase activity"/>
    <property type="evidence" value="ECO:0007669"/>
    <property type="project" value="UniProtKB-KW"/>
</dbReference>
<dbReference type="InterPro" id="IPR000905">
    <property type="entry name" value="Gcp-like_dom"/>
</dbReference>
<sequence>MNVLAIDTSTYVLSVALIKDGLVIGEHMTNTKINHSLRAMPAIEKVMEECQMKPKDLHRIVVAHGPGSYTGVRIGVTIAKTLAWSLNIPLVGVSSLKLMAANGRYFSGLICPLMDARRGQVYTGLYEWENENLIEKLEDVNIDLQNWLDQLAALNSEILFIGNDVQLHKEVIIEKLAKRAIFATGAQLNSRPGDLAILGMNEEVLDLHTFVPNYTRLAEAEAKWLENNQTK</sequence>